<dbReference type="SUPFAM" id="SSF52540">
    <property type="entry name" value="P-loop containing nucleoside triphosphate hydrolases"/>
    <property type="match status" value="1"/>
</dbReference>
<dbReference type="GO" id="GO:0140359">
    <property type="term" value="F:ABC-type transporter activity"/>
    <property type="evidence" value="ECO:0007669"/>
    <property type="project" value="InterPro"/>
</dbReference>
<dbReference type="InterPro" id="IPR036640">
    <property type="entry name" value="ABC1_TM_sf"/>
</dbReference>
<keyword evidence="7 13" id="KW-0067">ATP-binding</keyword>
<evidence type="ECO:0000256" key="10">
    <source>
        <dbReference type="SAM" id="Phobius"/>
    </source>
</evidence>
<organism evidence="13 14">
    <name type="scientific">Tepidiforma thermophila (strain KCTC 52669 / CGMCC 1.13589 / G233)</name>
    <dbReference type="NCBI Taxonomy" id="2761530"/>
    <lineage>
        <taxon>Bacteria</taxon>
        <taxon>Bacillati</taxon>
        <taxon>Chloroflexota</taxon>
        <taxon>Tepidiformia</taxon>
        <taxon>Tepidiformales</taxon>
        <taxon>Tepidiformaceae</taxon>
        <taxon>Tepidiforma</taxon>
    </lineage>
</organism>
<evidence type="ECO:0000313" key="13">
    <source>
        <dbReference type="EMBL" id="PFG73128.1"/>
    </source>
</evidence>
<keyword evidence="9 10" id="KW-0472">Membrane</keyword>
<evidence type="ECO:0000259" key="12">
    <source>
        <dbReference type="PROSITE" id="PS50929"/>
    </source>
</evidence>
<sequence length="590" mass="64863">MSEEVRAMPRVNGLAAALRMLAPRWPMLLLATAAIVVFTAASLARPLAIQHALDEGVAKGDRAELVQACLAFGALLLLVYVFQGLSTWIVNRVGQDFLYDLRMRLFEHYQRMSLAFFGRENAGRLVARMTSDVTTVNDVLNNGFLVVVQSLLTLAGATVILLTLSVRLSLAVALILPPLIVATAIFRVYSNRAYNRVRERIADVMVHMQETFSGLRVVQAFAREQKNRERFGEINERNFEANVSTVKLSSLYFPFVEWLRGAAIGLILYFGGRQVAGDAVTVGTVAAFVFYLEFIFQPIQNLSQVFDMVQSANAALGKIFGVLAVEPDVPEPERPARVQPPLEGRIALEGVTFGYDPDRPVLREIDLVIEPGQHVMLVGPTGAGKSTLAKLITRMYDPTAGTVRIGGYDLRTLRLADLRRTVTMVPQEGFLFTGTIRENILFGKPGASDAEVRAACERLGIDGFIRSLPNGYETLVSFRGSRLSAGEKQLVSIARAFLADPPVLVLDEATSSLDPHTEEQVEQALRTLLEGRTSVVIAHRLSTAEHADRVLVVDGGRIVEDGRHDELVRRGGYFAALYRQWVAGRAAKTA</sequence>
<evidence type="ECO:0000256" key="6">
    <source>
        <dbReference type="ARBA" id="ARBA00022741"/>
    </source>
</evidence>
<proteinExistence type="predicted"/>
<keyword evidence="14" id="KW-1185">Reference proteome</keyword>
<dbReference type="FunFam" id="3.40.50.300:FF:001001">
    <property type="entry name" value="Multidrug ABC transporter ATP-binding protein"/>
    <property type="match status" value="1"/>
</dbReference>
<evidence type="ECO:0000259" key="11">
    <source>
        <dbReference type="PROSITE" id="PS50893"/>
    </source>
</evidence>
<dbReference type="PANTHER" id="PTHR24221">
    <property type="entry name" value="ATP-BINDING CASSETTE SUB-FAMILY B"/>
    <property type="match status" value="1"/>
</dbReference>
<keyword evidence="4" id="KW-0997">Cell inner membrane</keyword>
<dbReference type="Gene3D" id="1.20.1560.10">
    <property type="entry name" value="ABC transporter type 1, transmembrane domain"/>
    <property type="match status" value="1"/>
</dbReference>
<dbReference type="CDD" id="cd18546">
    <property type="entry name" value="ABC_6TM_Rv0194_D2_like"/>
    <property type="match status" value="1"/>
</dbReference>
<comment type="caution">
    <text evidence="13">The sequence shown here is derived from an EMBL/GenBank/DDBJ whole genome shotgun (WGS) entry which is preliminary data.</text>
</comment>
<keyword evidence="6" id="KW-0547">Nucleotide-binding</keyword>
<evidence type="ECO:0000256" key="4">
    <source>
        <dbReference type="ARBA" id="ARBA00022519"/>
    </source>
</evidence>
<keyword evidence="5 10" id="KW-0812">Transmembrane</keyword>
<dbReference type="GO" id="GO:0005886">
    <property type="term" value="C:plasma membrane"/>
    <property type="evidence" value="ECO:0007669"/>
    <property type="project" value="UniProtKB-SubCell"/>
</dbReference>
<dbReference type="CDD" id="cd03254">
    <property type="entry name" value="ABCC_Glucan_exporter_like"/>
    <property type="match status" value="1"/>
</dbReference>
<reference evidence="13 14" key="1">
    <citation type="submission" date="2017-09" db="EMBL/GenBank/DDBJ databases">
        <title>Sequencing the genomes of two abundant thermophiles in Great Basin hot springs: Thermocrinis jamiesonii and novel Chloroflexi Thermoflexus hugenholtzii.</title>
        <authorList>
            <person name="Hedlund B."/>
        </authorList>
    </citation>
    <scope>NUCLEOTIDE SEQUENCE [LARGE SCALE GENOMIC DNA]</scope>
    <source>
        <strain evidence="13 14">G233</strain>
    </source>
</reference>
<dbReference type="SMART" id="SM00382">
    <property type="entry name" value="AAA"/>
    <property type="match status" value="1"/>
</dbReference>
<feature type="domain" description="ABC transmembrane type-1" evidence="12">
    <location>
        <begin position="29"/>
        <end position="311"/>
    </location>
</feature>
<evidence type="ECO:0000256" key="9">
    <source>
        <dbReference type="ARBA" id="ARBA00023136"/>
    </source>
</evidence>
<evidence type="ECO:0000256" key="2">
    <source>
        <dbReference type="ARBA" id="ARBA00022448"/>
    </source>
</evidence>
<dbReference type="InterPro" id="IPR011527">
    <property type="entry name" value="ABC1_TM_dom"/>
</dbReference>
<dbReference type="RefSeq" id="WP_098502604.1">
    <property type="nucleotide sequence ID" value="NZ_PDJQ01000001.1"/>
</dbReference>
<protein>
    <submittedName>
        <fullName evidence="13">ATP-binding cassette subfamily B protein</fullName>
    </submittedName>
</protein>
<dbReference type="PROSITE" id="PS50893">
    <property type="entry name" value="ABC_TRANSPORTER_2"/>
    <property type="match status" value="1"/>
</dbReference>
<dbReference type="PROSITE" id="PS00211">
    <property type="entry name" value="ABC_TRANSPORTER_1"/>
    <property type="match status" value="1"/>
</dbReference>
<dbReference type="GO" id="GO:0005524">
    <property type="term" value="F:ATP binding"/>
    <property type="evidence" value="ECO:0007669"/>
    <property type="project" value="UniProtKB-KW"/>
</dbReference>
<evidence type="ECO:0000256" key="7">
    <source>
        <dbReference type="ARBA" id="ARBA00022840"/>
    </source>
</evidence>
<dbReference type="Pfam" id="PF00005">
    <property type="entry name" value="ABC_tran"/>
    <property type="match status" value="1"/>
</dbReference>
<dbReference type="GO" id="GO:0034040">
    <property type="term" value="F:ATPase-coupled lipid transmembrane transporter activity"/>
    <property type="evidence" value="ECO:0007669"/>
    <property type="project" value="TreeGrafter"/>
</dbReference>
<dbReference type="Pfam" id="PF00664">
    <property type="entry name" value="ABC_membrane"/>
    <property type="match status" value="1"/>
</dbReference>
<dbReference type="AlphaFoldDB" id="A0A2A9HBJ0"/>
<feature type="transmembrane region" description="Helical" evidence="10">
    <location>
        <begin position="170"/>
        <end position="190"/>
    </location>
</feature>
<evidence type="ECO:0000256" key="3">
    <source>
        <dbReference type="ARBA" id="ARBA00022475"/>
    </source>
</evidence>
<evidence type="ECO:0000313" key="14">
    <source>
        <dbReference type="Proteomes" id="UP000223071"/>
    </source>
</evidence>
<dbReference type="GO" id="GO:0016887">
    <property type="term" value="F:ATP hydrolysis activity"/>
    <property type="evidence" value="ECO:0007669"/>
    <property type="project" value="InterPro"/>
</dbReference>
<dbReference type="SUPFAM" id="SSF90123">
    <property type="entry name" value="ABC transporter transmembrane region"/>
    <property type="match status" value="1"/>
</dbReference>
<dbReference type="EMBL" id="PDJQ01000001">
    <property type="protein sequence ID" value="PFG73128.1"/>
    <property type="molecule type" value="Genomic_DNA"/>
</dbReference>
<dbReference type="InterPro" id="IPR017871">
    <property type="entry name" value="ABC_transporter-like_CS"/>
</dbReference>
<dbReference type="InterPro" id="IPR003439">
    <property type="entry name" value="ABC_transporter-like_ATP-bd"/>
</dbReference>
<dbReference type="InterPro" id="IPR027417">
    <property type="entry name" value="P-loop_NTPase"/>
</dbReference>
<evidence type="ECO:0000256" key="5">
    <source>
        <dbReference type="ARBA" id="ARBA00022692"/>
    </source>
</evidence>
<comment type="subcellular location">
    <subcellularLocation>
        <location evidence="1">Cell membrane</location>
        <topology evidence="1">Multi-pass membrane protein</topology>
    </subcellularLocation>
</comment>
<dbReference type="InterPro" id="IPR039421">
    <property type="entry name" value="Type_1_exporter"/>
</dbReference>
<feature type="transmembrane region" description="Helical" evidence="10">
    <location>
        <begin position="65"/>
        <end position="82"/>
    </location>
</feature>
<evidence type="ECO:0000256" key="1">
    <source>
        <dbReference type="ARBA" id="ARBA00004651"/>
    </source>
</evidence>
<feature type="domain" description="ABC transporter" evidence="11">
    <location>
        <begin position="346"/>
        <end position="580"/>
    </location>
</feature>
<dbReference type="InterPro" id="IPR003593">
    <property type="entry name" value="AAA+_ATPase"/>
</dbReference>
<dbReference type="Proteomes" id="UP000223071">
    <property type="component" value="Unassembled WGS sequence"/>
</dbReference>
<accession>A0A2A9HBJ0</accession>
<name>A0A2A9HBJ0_TEPT2</name>
<dbReference type="Gene3D" id="3.40.50.300">
    <property type="entry name" value="P-loop containing nucleotide triphosphate hydrolases"/>
    <property type="match status" value="1"/>
</dbReference>
<feature type="transmembrane region" description="Helical" evidence="10">
    <location>
        <begin position="276"/>
        <end position="296"/>
    </location>
</feature>
<keyword evidence="2" id="KW-0813">Transport</keyword>
<feature type="transmembrane region" description="Helical" evidence="10">
    <location>
        <begin position="144"/>
        <end position="164"/>
    </location>
</feature>
<keyword evidence="3" id="KW-1003">Cell membrane</keyword>
<evidence type="ECO:0000256" key="8">
    <source>
        <dbReference type="ARBA" id="ARBA00022989"/>
    </source>
</evidence>
<keyword evidence="8 10" id="KW-1133">Transmembrane helix</keyword>
<dbReference type="PANTHER" id="PTHR24221:SF654">
    <property type="entry name" value="ATP-BINDING CASSETTE SUB-FAMILY B MEMBER 6"/>
    <property type="match status" value="1"/>
</dbReference>
<dbReference type="PROSITE" id="PS50929">
    <property type="entry name" value="ABC_TM1F"/>
    <property type="match status" value="1"/>
</dbReference>
<gene>
    <name evidence="13" type="ORF">A9A59_0322</name>
</gene>